<sequence length="329" mass="34878">MEPLSRQSPKCSLCGSEISLIEARAGGICRSWRCRETALARAVDGEKRRAAQRLSDRTDPEATSVRREVVRSDVSGRESPAPNSAFVEHATSALSVVVAWIPFRFSALPKTRKAAFLSHLDALLEAAQGSMEPASSASGRPGDIGNPMRRDSSDSNEVGAPGSILGNVCAACQGSCCRAGGTHAFLDAARVREILAQHGNADDVRAAYESRFPETSVRGSCVFHGAAGCRLPRGLRGGLCNRFECPGLEEARRETEDGAALLHVVRRAEQKIHDSAFVTADAVARVRRGTARSRGAAPGRDTAPPRAVAPPCGTARPPRGAHEPGREPS</sequence>
<evidence type="ECO:0000313" key="3">
    <source>
        <dbReference type="Proteomes" id="UP000739538"/>
    </source>
</evidence>
<dbReference type="Proteomes" id="UP000739538">
    <property type="component" value="Unassembled WGS sequence"/>
</dbReference>
<reference evidence="2" key="2">
    <citation type="journal article" date="2021" name="Microbiome">
        <title>Successional dynamics and alternative stable states in a saline activated sludge microbial community over 9 years.</title>
        <authorList>
            <person name="Wang Y."/>
            <person name="Ye J."/>
            <person name="Ju F."/>
            <person name="Liu L."/>
            <person name="Boyd J.A."/>
            <person name="Deng Y."/>
            <person name="Parks D.H."/>
            <person name="Jiang X."/>
            <person name="Yin X."/>
            <person name="Woodcroft B.J."/>
            <person name="Tyson G.W."/>
            <person name="Hugenholtz P."/>
            <person name="Polz M.F."/>
            <person name="Zhang T."/>
        </authorList>
    </citation>
    <scope>NUCLEOTIDE SEQUENCE</scope>
    <source>
        <strain evidence="2">HKST-UBA02</strain>
    </source>
</reference>
<accession>A0A956SEV1</accession>
<feature type="region of interest" description="Disordered" evidence="1">
    <location>
        <begin position="130"/>
        <end position="158"/>
    </location>
</feature>
<name>A0A956SEV1_UNCEI</name>
<evidence type="ECO:0000313" key="2">
    <source>
        <dbReference type="EMBL" id="MCA9756709.1"/>
    </source>
</evidence>
<dbReference type="AlphaFoldDB" id="A0A956SEV1"/>
<feature type="compositionally biased region" description="Basic and acidic residues" evidence="1">
    <location>
        <begin position="320"/>
        <end position="329"/>
    </location>
</feature>
<organism evidence="2 3">
    <name type="scientific">Eiseniibacteriota bacterium</name>
    <dbReference type="NCBI Taxonomy" id="2212470"/>
    <lineage>
        <taxon>Bacteria</taxon>
        <taxon>Candidatus Eiseniibacteriota</taxon>
    </lineage>
</organism>
<reference evidence="2" key="1">
    <citation type="submission" date="2020-04" db="EMBL/GenBank/DDBJ databases">
        <authorList>
            <person name="Zhang T."/>
        </authorList>
    </citation>
    <scope>NUCLEOTIDE SEQUENCE</scope>
    <source>
        <strain evidence="2">HKST-UBA02</strain>
    </source>
</reference>
<proteinExistence type="predicted"/>
<evidence type="ECO:0000256" key="1">
    <source>
        <dbReference type="SAM" id="MobiDB-lite"/>
    </source>
</evidence>
<gene>
    <name evidence="2" type="ORF">KDA27_12970</name>
</gene>
<comment type="caution">
    <text evidence="2">The sequence shown here is derived from an EMBL/GenBank/DDBJ whole genome shotgun (WGS) entry which is preliminary data.</text>
</comment>
<dbReference type="EMBL" id="JAGQHS010000063">
    <property type="protein sequence ID" value="MCA9756709.1"/>
    <property type="molecule type" value="Genomic_DNA"/>
</dbReference>
<feature type="region of interest" description="Disordered" evidence="1">
    <location>
        <begin position="289"/>
        <end position="329"/>
    </location>
</feature>
<protein>
    <submittedName>
        <fullName evidence="2">Uncharacterized protein</fullName>
    </submittedName>
</protein>